<feature type="region of interest" description="Disordered" evidence="3">
    <location>
        <begin position="588"/>
        <end position="608"/>
    </location>
</feature>
<dbReference type="SUPFAM" id="SSF50978">
    <property type="entry name" value="WD40 repeat-like"/>
    <property type="match status" value="1"/>
</dbReference>
<feature type="region of interest" description="Disordered" evidence="3">
    <location>
        <begin position="420"/>
        <end position="504"/>
    </location>
</feature>
<dbReference type="PANTHER" id="PTHR45096:SF1">
    <property type="entry name" value="PROTEIN NEDD1"/>
    <property type="match status" value="1"/>
</dbReference>
<dbReference type="GO" id="GO:2000694">
    <property type="term" value="P:regulation of phragmoplast microtubule organization"/>
    <property type="evidence" value="ECO:0007669"/>
    <property type="project" value="TreeGrafter"/>
</dbReference>
<dbReference type="InterPro" id="IPR036322">
    <property type="entry name" value="WD40_repeat_dom_sf"/>
</dbReference>
<dbReference type="GO" id="GO:0010968">
    <property type="term" value="P:regulation of microtubule nucleation"/>
    <property type="evidence" value="ECO:0007669"/>
    <property type="project" value="InterPro"/>
</dbReference>
<gene>
    <name evidence="4" type="ORF">SEVIR_1G162200v2</name>
</gene>
<proteinExistence type="predicted"/>
<dbReference type="OMA" id="GTMVLWD"/>
<evidence type="ECO:0000256" key="2">
    <source>
        <dbReference type="SAM" id="Coils"/>
    </source>
</evidence>
<keyword evidence="2" id="KW-0175">Coiled coil</keyword>
<keyword evidence="5" id="KW-1185">Reference proteome</keyword>
<protein>
    <submittedName>
        <fullName evidence="4">Uncharacterized protein</fullName>
    </submittedName>
</protein>
<organism evidence="4 5">
    <name type="scientific">Setaria viridis</name>
    <name type="common">Green bristlegrass</name>
    <name type="synonym">Setaria italica subsp. viridis</name>
    <dbReference type="NCBI Taxonomy" id="4556"/>
    <lineage>
        <taxon>Eukaryota</taxon>
        <taxon>Viridiplantae</taxon>
        <taxon>Streptophyta</taxon>
        <taxon>Embryophyta</taxon>
        <taxon>Tracheophyta</taxon>
        <taxon>Spermatophyta</taxon>
        <taxon>Magnoliopsida</taxon>
        <taxon>Liliopsida</taxon>
        <taxon>Poales</taxon>
        <taxon>Poaceae</taxon>
        <taxon>PACMAD clade</taxon>
        <taxon>Panicoideae</taxon>
        <taxon>Panicodae</taxon>
        <taxon>Paniceae</taxon>
        <taxon>Cenchrinae</taxon>
        <taxon>Setaria</taxon>
    </lineage>
</organism>
<feature type="compositionally biased region" description="Basic and acidic residues" evidence="3">
    <location>
        <begin position="427"/>
        <end position="446"/>
    </location>
</feature>
<dbReference type="PROSITE" id="PS50082">
    <property type="entry name" value="WD_REPEATS_2"/>
    <property type="match status" value="2"/>
</dbReference>
<feature type="compositionally biased region" description="Polar residues" evidence="3">
    <location>
        <begin position="367"/>
        <end position="386"/>
    </location>
</feature>
<feature type="compositionally biased region" description="Polar residues" evidence="3">
    <location>
        <begin position="467"/>
        <end position="503"/>
    </location>
</feature>
<evidence type="ECO:0000256" key="1">
    <source>
        <dbReference type="PROSITE-ProRule" id="PRU00221"/>
    </source>
</evidence>
<evidence type="ECO:0000313" key="5">
    <source>
        <dbReference type="Proteomes" id="UP000298652"/>
    </source>
</evidence>
<dbReference type="Proteomes" id="UP000298652">
    <property type="component" value="Chromosome 1"/>
</dbReference>
<dbReference type="InterPro" id="IPR015943">
    <property type="entry name" value="WD40/YVTN_repeat-like_dom_sf"/>
</dbReference>
<feature type="region of interest" description="Disordered" evidence="3">
    <location>
        <begin position="367"/>
        <end position="398"/>
    </location>
</feature>
<accession>A0A4U6WB17</accession>
<dbReference type="FunFam" id="2.130.10.10:FF:000344">
    <property type="entry name" value="Protein NEDD1"/>
    <property type="match status" value="1"/>
</dbReference>
<dbReference type="GO" id="GO:0140496">
    <property type="term" value="F:gamma-tubulin complex binding"/>
    <property type="evidence" value="ECO:0007669"/>
    <property type="project" value="InterPro"/>
</dbReference>
<dbReference type="CDD" id="cd14686">
    <property type="entry name" value="bZIP"/>
    <property type="match status" value="1"/>
</dbReference>
<dbReference type="Gramene" id="TKW39195">
    <property type="protein sequence ID" value="TKW39195"/>
    <property type="gene ID" value="SEVIR_1G162200v2"/>
</dbReference>
<dbReference type="AlphaFoldDB" id="A0A4U6WB17"/>
<dbReference type="InterPro" id="IPR001680">
    <property type="entry name" value="WD40_rpt"/>
</dbReference>
<feature type="coiled-coil region" evidence="2">
    <location>
        <begin position="737"/>
        <end position="764"/>
    </location>
</feature>
<evidence type="ECO:0000256" key="3">
    <source>
        <dbReference type="SAM" id="MobiDB-lite"/>
    </source>
</evidence>
<feature type="compositionally biased region" description="Polar residues" evidence="3">
    <location>
        <begin position="675"/>
        <end position="688"/>
    </location>
</feature>
<dbReference type="EMBL" id="CM016552">
    <property type="protein sequence ID" value="TKW39195.1"/>
    <property type="molecule type" value="Genomic_DNA"/>
</dbReference>
<dbReference type="InterPro" id="IPR044621">
    <property type="entry name" value="NEDD1"/>
</dbReference>
<name>A0A4U6WB17_SETVI</name>
<dbReference type="GO" id="GO:0032467">
    <property type="term" value="P:positive regulation of cytokinesis"/>
    <property type="evidence" value="ECO:0007669"/>
    <property type="project" value="TreeGrafter"/>
</dbReference>
<feature type="region of interest" description="Disordered" evidence="3">
    <location>
        <begin position="661"/>
        <end position="688"/>
    </location>
</feature>
<dbReference type="GO" id="GO:0000919">
    <property type="term" value="P:cell plate assembly"/>
    <property type="evidence" value="ECO:0007669"/>
    <property type="project" value="TreeGrafter"/>
</dbReference>
<dbReference type="SMART" id="SM00320">
    <property type="entry name" value="WD40"/>
    <property type="match status" value="6"/>
</dbReference>
<dbReference type="Gene3D" id="2.130.10.10">
    <property type="entry name" value="YVTN repeat-like/Quinoprotein amine dehydrogenase"/>
    <property type="match status" value="2"/>
</dbReference>
<dbReference type="PANTHER" id="PTHR45096">
    <property type="entry name" value="PROTEIN NEDD1"/>
    <property type="match status" value="1"/>
</dbReference>
<feature type="repeat" description="WD" evidence="1">
    <location>
        <begin position="37"/>
        <end position="68"/>
    </location>
</feature>
<sequence length="766" mass="82430">MGFVDPAAPLLVTCGGDTVKLFDVTVESGDPCVLAYTPSPGNPVNAVKWNHTNLIVASAGDDKKISLWHKKGHNVGQLPTSSIDRGDDIEECIYSISFSNKGSRYLCSGGSGHIVRIWDLQRKRCIKWLSGHTDTITGVMYNCKDEHLASISMKGDLILHNLASGARAAELSDPNGQVLRVLDYSRNSRHLLVTAGDDGSVHLWDATAKAPKMSWLKQHSAPTSGVCISPSSDKIIATVGLDKKLYTLDSGSRRPTHTIPHEAPFSSLAYNDDGTILAAGTNSGRVVFYDVRGKPQPLTILRAYNSSEAVIGLCWQRSKPVIVNENSSSEVALLGGTSEESVLMPDPLPSATPTSFSSGVVTTGLRSSLTANTSTMEETPYRTRSLSGGPLSKLQAPRSNYNLKDDMDVFSPLVDVQPFTPSSGNWWDEHGSDDTKKDDKTGEKKLSTTRKFSYTEGNDEPHPISDWRSTANSRQDSISSVTTTSMPSWKSELSISSPETATGNALPDRLAQRQQISRFGASAFSTGGLAFTALQDSSSAASHSLKGSLTSNILMNLQNKGILSNANSSLDASSPNLQSSLPSSYVSKAVSSLNPDQPGAAQSTSMWRPTTYTDRMSSSSVFSDGLASAFGSTKSKKTGAETKDELLSSLLSRQEAAIASSSASPLASNGVVPPQSANTGSSTDQQGASSFSLQYVQRMLEESLGSVQKSIHEDVRNLHIELLRQFHMQEMEMSGVLNLVLEKVEGLTKEVQQLRRENQQLRQQLL</sequence>
<evidence type="ECO:0000313" key="4">
    <source>
        <dbReference type="EMBL" id="TKW39195.1"/>
    </source>
</evidence>
<reference evidence="4" key="1">
    <citation type="submission" date="2019-03" db="EMBL/GenBank/DDBJ databases">
        <title>WGS assembly of Setaria viridis.</title>
        <authorList>
            <person name="Huang P."/>
            <person name="Jenkins J."/>
            <person name="Grimwood J."/>
            <person name="Barry K."/>
            <person name="Healey A."/>
            <person name="Mamidi S."/>
            <person name="Sreedasyam A."/>
            <person name="Shu S."/>
            <person name="Feldman M."/>
            <person name="Wu J."/>
            <person name="Yu Y."/>
            <person name="Chen C."/>
            <person name="Johnson J."/>
            <person name="Rokhsar D."/>
            <person name="Baxter I."/>
            <person name="Schmutz J."/>
            <person name="Brutnell T."/>
            <person name="Kellogg E."/>
        </authorList>
    </citation>
    <scope>NUCLEOTIDE SEQUENCE [LARGE SCALE GENOMIC DNA]</scope>
</reference>
<dbReference type="GO" id="GO:0005828">
    <property type="term" value="C:kinetochore microtubule"/>
    <property type="evidence" value="ECO:0007669"/>
    <property type="project" value="TreeGrafter"/>
</dbReference>
<dbReference type="GO" id="GO:0060236">
    <property type="term" value="P:regulation of mitotic spindle organization"/>
    <property type="evidence" value="ECO:0007669"/>
    <property type="project" value="TreeGrafter"/>
</dbReference>
<dbReference type="Pfam" id="PF00400">
    <property type="entry name" value="WD40"/>
    <property type="match status" value="4"/>
</dbReference>
<feature type="repeat" description="WD" evidence="1">
    <location>
        <begin position="191"/>
        <end position="214"/>
    </location>
</feature>
<keyword evidence="1" id="KW-0853">WD repeat</keyword>